<dbReference type="EC" id="2.7.13.3" evidence="2"/>
<evidence type="ECO:0000256" key="3">
    <source>
        <dbReference type="ARBA" id="ARBA00022553"/>
    </source>
</evidence>
<feature type="domain" description="Histidine kinase/HSP90-like ATPase" evidence="8">
    <location>
        <begin position="516"/>
        <end position="623"/>
    </location>
</feature>
<dbReference type="PANTHER" id="PTHR45436:SF5">
    <property type="entry name" value="SENSOR HISTIDINE KINASE TRCS"/>
    <property type="match status" value="1"/>
</dbReference>
<evidence type="ECO:0000256" key="5">
    <source>
        <dbReference type="ARBA" id="ARBA00022777"/>
    </source>
</evidence>
<feature type="compositionally biased region" description="Polar residues" evidence="6">
    <location>
        <begin position="755"/>
        <end position="777"/>
    </location>
</feature>
<dbReference type="Pfam" id="PF02518">
    <property type="entry name" value="HATPase_c"/>
    <property type="match status" value="1"/>
</dbReference>
<feature type="region of interest" description="Disordered" evidence="6">
    <location>
        <begin position="637"/>
        <end position="784"/>
    </location>
</feature>
<protein>
    <recommendedName>
        <fullName evidence="2">histidine kinase</fullName>
        <ecNumber evidence="2">2.7.13.3</ecNumber>
    </recommendedName>
</protein>
<keyword evidence="11" id="KW-1185">Reference proteome</keyword>
<feature type="chain" id="PRO_5046180495" description="histidine kinase" evidence="7">
    <location>
        <begin position="18"/>
        <end position="784"/>
    </location>
</feature>
<feature type="compositionally biased region" description="Gly residues" evidence="6">
    <location>
        <begin position="687"/>
        <end position="710"/>
    </location>
</feature>
<accession>A0ABN5I4S0</accession>
<dbReference type="InterPro" id="IPR003594">
    <property type="entry name" value="HATPase_dom"/>
</dbReference>
<dbReference type="Proteomes" id="UP000238413">
    <property type="component" value="Chromosome"/>
</dbReference>
<evidence type="ECO:0000256" key="4">
    <source>
        <dbReference type="ARBA" id="ARBA00022679"/>
    </source>
</evidence>
<evidence type="ECO:0000259" key="9">
    <source>
        <dbReference type="Pfam" id="PF08376"/>
    </source>
</evidence>
<evidence type="ECO:0000256" key="7">
    <source>
        <dbReference type="SAM" id="SignalP"/>
    </source>
</evidence>
<feature type="domain" description="Nitrate/nitrite sensing protein" evidence="9">
    <location>
        <begin position="53"/>
        <end position="287"/>
    </location>
</feature>
<feature type="signal peptide" evidence="7">
    <location>
        <begin position="1"/>
        <end position="17"/>
    </location>
</feature>
<dbReference type="Pfam" id="PF08376">
    <property type="entry name" value="NIT"/>
    <property type="match status" value="1"/>
</dbReference>
<dbReference type="EMBL" id="CP026652">
    <property type="protein sequence ID" value="AVH58015.1"/>
    <property type="molecule type" value="Genomic_DNA"/>
</dbReference>
<name>A0ABN5I4S0_9ACTN</name>
<evidence type="ECO:0000259" key="8">
    <source>
        <dbReference type="Pfam" id="PF02518"/>
    </source>
</evidence>
<organism evidence="10 11">
    <name type="scientific">Streptomyces dengpaensis</name>
    <dbReference type="NCBI Taxonomy" id="2049881"/>
    <lineage>
        <taxon>Bacteria</taxon>
        <taxon>Bacillati</taxon>
        <taxon>Actinomycetota</taxon>
        <taxon>Actinomycetes</taxon>
        <taxon>Kitasatosporales</taxon>
        <taxon>Streptomycetaceae</taxon>
        <taxon>Streptomyces</taxon>
    </lineage>
</organism>
<dbReference type="Gene3D" id="3.30.565.10">
    <property type="entry name" value="Histidine kinase-like ATPase, C-terminal domain"/>
    <property type="match status" value="1"/>
</dbReference>
<evidence type="ECO:0000313" key="11">
    <source>
        <dbReference type="Proteomes" id="UP000238413"/>
    </source>
</evidence>
<evidence type="ECO:0000256" key="1">
    <source>
        <dbReference type="ARBA" id="ARBA00000085"/>
    </source>
</evidence>
<evidence type="ECO:0000256" key="2">
    <source>
        <dbReference type="ARBA" id="ARBA00012438"/>
    </source>
</evidence>
<evidence type="ECO:0000256" key="6">
    <source>
        <dbReference type="SAM" id="MobiDB-lite"/>
    </source>
</evidence>
<dbReference type="PANTHER" id="PTHR45436">
    <property type="entry name" value="SENSOR HISTIDINE KINASE YKOH"/>
    <property type="match status" value="1"/>
</dbReference>
<keyword evidence="4" id="KW-0808">Transferase</keyword>
<gene>
    <name evidence="10" type="ORF">C4B68_22120</name>
</gene>
<sequence length="784" mass="84456">MLASLLLLTLIPCTALAAVWGGNTVQTLSEGLDLREQARLGRSTDPRLNDVRTQLETELRKSAAWLNDPAASPTELRAERTATDASIKSLRDLRHRIADAPAHVRTSLMPFLDALEQFPLRGLRQQIDNRTISDIEAIQKYQSLIALEIASAFSAWQVPQGSLVSDSQPLSMLIKIEQAIQLEDAVVSGALPSGQMSPAQRVAFMAPLGLQRSLMVDVGYIQSPADRAALAKITQSAEWQNLVKAENYLIAAPVNSRSGVPLSEISRLWRPALDRVESQFKDMIDASIQQLLSRQADTANSSLLHEGLLSLFGLLAVLFSAVLAWRVSSSLLHRMAGLRTATLELADNRLPDLVSRLNRGETVDVEAEAAALELDYGTDQVGQVAQAFNAVQRTGIRSAVDLVDARRGFQNAILIIARRTQNLVDRQLELLDRFERKHQEPDVLEDLYQLDSQASQLRRYEENLLIISGDRSSRRSVEPVPLPDVVRSAAGEVSEYQRVTVTADDEVNLVGTAVADVVHLVAELVENAVKFSPSICPVIVRAGSVGKGAAVEIEDRGIGMTEREYAAANRRLAEPPSFDLLALGDDSRLGMFVIAWLVNRRGLRVTLRPSAFGGTSAVVVIPEALLVRDAAHEGAQPDIPALRDVTAVRPTPSPEPADAAGRRTQPRSVVPPTPLYSTMANGDGDGDGSGNGNGDGKGNGDGDGSGNGDGDGNEQVPVGEQLPDALPPLPNRTPQASLAQELRHAPDSAVASDPSGGQVTTAERSARTMSAFQSGTARSRHRKE</sequence>
<proteinExistence type="predicted"/>
<keyword evidence="5" id="KW-0418">Kinase</keyword>
<dbReference type="SUPFAM" id="SSF55874">
    <property type="entry name" value="ATPase domain of HSP90 chaperone/DNA topoisomerase II/histidine kinase"/>
    <property type="match status" value="1"/>
</dbReference>
<dbReference type="InterPro" id="IPR036890">
    <property type="entry name" value="HATPase_C_sf"/>
</dbReference>
<keyword evidence="3" id="KW-0597">Phosphoprotein</keyword>
<dbReference type="InterPro" id="IPR013587">
    <property type="entry name" value="Nitrate/nitrite_sensing"/>
</dbReference>
<keyword evidence="7" id="KW-0732">Signal</keyword>
<comment type="catalytic activity">
    <reaction evidence="1">
        <text>ATP + protein L-histidine = ADP + protein N-phospho-L-histidine.</text>
        <dbReference type="EC" id="2.7.13.3"/>
    </reaction>
</comment>
<dbReference type="InterPro" id="IPR050428">
    <property type="entry name" value="TCS_sensor_his_kinase"/>
</dbReference>
<evidence type="ECO:0000313" key="10">
    <source>
        <dbReference type="EMBL" id="AVH58015.1"/>
    </source>
</evidence>
<reference evidence="10 11" key="1">
    <citation type="submission" date="2018-02" db="EMBL/GenBank/DDBJ databases">
        <title>Complete genome sequence of Streptomyces dengpaensis, the producer of angucyclines.</title>
        <authorList>
            <person name="Yumei L."/>
        </authorList>
    </citation>
    <scope>NUCLEOTIDE SEQUENCE [LARGE SCALE GENOMIC DNA]</scope>
    <source>
        <strain evidence="10 11">XZHG99</strain>
    </source>
</reference>